<gene>
    <name evidence="2" type="ORF">A2126_01405</name>
</gene>
<protein>
    <submittedName>
        <fullName evidence="2">Uncharacterized protein</fullName>
    </submittedName>
</protein>
<comment type="caution">
    <text evidence="2">The sequence shown here is derived from an EMBL/GenBank/DDBJ whole genome shotgun (WGS) entry which is preliminary data.</text>
</comment>
<proteinExistence type="predicted"/>
<evidence type="ECO:0000313" key="2">
    <source>
        <dbReference type="EMBL" id="OGY23724.1"/>
    </source>
</evidence>
<keyword evidence="1" id="KW-1133">Transmembrane helix</keyword>
<evidence type="ECO:0000313" key="3">
    <source>
        <dbReference type="Proteomes" id="UP000178493"/>
    </source>
</evidence>
<evidence type="ECO:0000256" key="1">
    <source>
        <dbReference type="SAM" id="Phobius"/>
    </source>
</evidence>
<organism evidence="2 3">
    <name type="scientific">Candidatus Woykebacteria bacterium GWB1_45_5</name>
    <dbReference type="NCBI Taxonomy" id="1802592"/>
    <lineage>
        <taxon>Bacteria</taxon>
        <taxon>Candidatus Woykeibacteriota</taxon>
    </lineage>
</organism>
<sequence>MEIAPASLPNRSTPDRRTATIASIVLTTFFSLGIAFLFYFLFGYTNVSDRLVANTIPRYPNAANWRFSSGYETNDMTIIWRQSIYFDTSDTAKSILDFYQEELTGRGWKLVKEESEGNLVWFKTFKRIFSGRDFYLRVGKIQDITGQSNFSVGKEITEEPQRASIVVSSREKPSGL</sequence>
<dbReference type="AlphaFoldDB" id="A0A1G1W7Y7"/>
<feature type="transmembrane region" description="Helical" evidence="1">
    <location>
        <begin position="20"/>
        <end position="42"/>
    </location>
</feature>
<reference evidence="2 3" key="1">
    <citation type="journal article" date="2016" name="Nat. Commun.">
        <title>Thousands of microbial genomes shed light on interconnected biogeochemical processes in an aquifer system.</title>
        <authorList>
            <person name="Anantharaman K."/>
            <person name="Brown C.T."/>
            <person name="Hug L.A."/>
            <person name="Sharon I."/>
            <person name="Castelle C.J."/>
            <person name="Probst A.J."/>
            <person name="Thomas B.C."/>
            <person name="Singh A."/>
            <person name="Wilkins M.J."/>
            <person name="Karaoz U."/>
            <person name="Brodie E.L."/>
            <person name="Williams K.H."/>
            <person name="Hubbard S.S."/>
            <person name="Banfield J.F."/>
        </authorList>
    </citation>
    <scope>NUCLEOTIDE SEQUENCE [LARGE SCALE GENOMIC DNA]</scope>
</reference>
<keyword evidence="1" id="KW-0812">Transmembrane</keyword>
<dbReference type="EMBL" id="MHCO01000029">
    <property type="protein sequence ID" value="OGY23724.1"/>
    <property type="molecule type" value="Genomic_DNA"/>
</dbReference>
<name>A0A1G1W7Y7_9BACT</name>
<keyword evidence="1" id="KW-0472">Membrane</keyword>
<dbReference type="Proteomes" id="UP000178493">
    <property type="component" value="Unassembled WGS sequence"/>
</dbReference>
<accession>A0A1G1W7Y7</accession>